<dbReference type="InterPro" id="IPR015421">
    <property type="entry name" value="PyrdxlP-dep_Trfase_major"/>
</dbReference>
<dbReference type="GO" id="GO:0008483">
    <property type="term" value="F:transaminase activity"/>
    <property type="evidence" value="ECO:0007669"/>
    <property type="project" value="UniProtKB-KW"/>
</dbReference>
<dbReference type="RefSeq" id="WP_185066370.1">
    <property type="nucleotide sequence ID" value="NZ_BAABJP010000056.1"/>
</dbReference>
<evidence type="ECO:0000256" key="5">
    <source>
        <dbReference type="ARBA" id="ARBA00022898"/>
    </source>
</evidence>
<evidence type="ECO:0000313" key="7">
    <source>
        <dbReference type="EMBL" id="GAA5173533.1"/>
    </source>
</evidence>
<gene>
    <name evidence="7" type="ORF">GCM10023321_75360</name>
</gene>
<keyword evidence="4" id="KW-0808">Transferase</keyword>
<organism evidence="7 8">
    <name type="scientific">Pseudonocardia eucalypti</name>
    <dbReference type="NCBI Taxonomy" id="648755"/>
    <lineage>
        <taxon>Bacteria</taxon>
        <taxon>Bacillati</taxon>
        <taxon>Actinomycetota</taxon>
        <taxon>Actinomycetes</taxon>
        <taxon>Pseudonocardiales</taxon>
        <taxon>Pseudonocardiaceae</taxon>
        <taxon>Pseudonocardia</taxon>
    </lineage>
</organism>
<dbReference type="EMBL" id="BAABJP010000056">
    <property type="protein sequence ID" value="GAA5173533.1"/>
    <property type="molecule type" value="Genomic_DNA"/>
</dbReference>
<dbReference type="Gene3D" id="3.90.1150.10">
    <property type="entry name" value="Aspartate Aminotransferase, domain 1"/>
    <property type="match status" value="1"/>
</dbReference>
<keyword evidence="3 7" id="KW-0032">Aminotransferase</keyword>
<evidence type="ECO:0000256" key="4">
    <source>
        <dbReference type="ARBA" id="ARBA00022679"/>
    </source>
</evidence>
<dbReference type="InterPro" id="IPR050596">
    <property type="entry name" value="AspAT/PAT-like"/>
</dbReference>
<evidence type="ECO:0000256" key="3">
    <source>
        <dbReference type="ARBA" id="ARBA00022576"/>
    </source>
</evidence>
<dbReference type="PANTHER" id="PTHR46383">
    <property type="entry name" value="ASPARTATE AMINOTRANSFERASE"/>
    <property type="match status" value="1"/>
</dbReference>
<comment type="caution">
    <text evidence="7">The sequence shown here is derived from an EMBL/GenBank/DDBJ whole genome shotgun (WGS) entry which is preliminary data.</text>
</comment>
<keyword evidence="5" id="KW-0663">Pyridoxal phosphate</keyword>
<dbReference type="SUPFAM" id="SSF53383">
    <property type="entry name" value="PLP-dependent transferases"/>
    <property type="match status" value="1"/>
</dbReference>
<keyword evidence="8" id="KW-1185">Reference proteome</keyword>
<proteinExistence type="inferred from homology"/>
<dbReference type="InterPro" id="IPR015424">
    <property type="entry name" value="PyrdxlP-dep_Trfase"/>
</dbReference>
<feature type="domain" description="Aminotransferase class I/classII large" evidence="6">
    <location>
        <begin position="30"/>
        <end position="375"/>
    </location>
</feature>
<sequence>MPELSPGATGMPRSGIREVMDLAWSLPGPVLGLHVGEPSFAPPEHVLEAARRAYTEGHTHYVPNAGVPELRAALAEKVRAENGLDAPAARLVVTAGGAQALHVAFSLTVSAGDEVLVPDPGWPNFGMAVQLLGGVPVRYPLHASRSFRPDPAELDRLVTDRTKVIVVNSPSNPLGSVLPEADIRALVEFAGRHDLWLISDECYDALVYGDRPHTSPGIFDADGRVLSVFSFSKTYAMTGVRVGYLVAPEAAAAHAAKLQEAMIACVNAPAQAAALAALRGPRDAVHMMRDTYRRRRDAALAALDAQRLAYLVPHGAFYLWVNMSGRLGREPDVAGWALRLLRERGVAVAPGTAFGPAGEGWIRLSLAAETEDLLEGIKRMGEPI</sequence>
<comment type="cofactor">
    <cofactor evidence="1">
        <name>pyridoxal 5'-phosphate</name>
        <dbReference type="ChEBI" id="CHEBI:597326"/>
    </cofactor>
</comment>
<evidence type="ECO:0000256" key="2">
    <source>
        <dbReference type="ARBA" id="ARBA00007441"/>
    </source>
</evidence>
<dbReference type="InterPro" id="IPR015422">
    <property type="entry name" value="PyrdxlP-dep_Trfase_small"/>
</dbReference>
<protein>
    <submittedName>
        <fullName evidence="7">Pyridoxal phosphate-dependent aminotransferase</fullName>
    </submittedName>
</protein>
<name>A0ABP9RA59_9PSEU</name>
<dbReference type="InterPro" id="IPR004839">
    <property type="entry name" value="Aminotransferase_I/II_large"/>
</dbReference>
<evidence type="ECO:0000313" key="8">
    <source>
        <dbReference type="Proteomes" id="UP001428817"/>
    </source>
</evidence>
<dbReference type="CDD" id="cd00609">
    <property type="entry name" value="AAT_like"/>
    <property type="match status" value="1"/>
</dbReference>
<evidence type="ECO:0000259" key="6">
    <source>
        <dbReference type="Pfam" id="PF00155"/>
    </source>
</evidence>
<evidence type="ECO:0000256" key="1">
    <source>
        <dbReference type="ARBA" id="ARBA00001933"/>
    </source>
</evidence>
<dbReference type="Pfam" id="PF00155">
    <property type="entry name" value="Aminotran_1_2"/>
    <property type="match status" value="1"/>
</dbReference>
<accession>A0ABP9RA59</accession>
<reference evidence="8" key="1">
    <citation type="journal article" date="2019" name="Int. J. Syst. Evol. Microbiol.">
        <title>The Global Catalogue of Microorganisms (GCM) 10K type strain sequencing project: providing services to taxonomists for standard genome sequencing and annotation.</title>
        <authorList>
            <consortium name="The Broad Institute Genomics Platform"/>
            <consortium name="The Broad Institute Genome Sequencing Center for Infectious Disease"/>
            <person name="Wu L."/>
            <person name="Ma J."/>
        </authorList>
    </citation>
    <scope>NUCLEOTIDE SEQUENCE [LARGE SCALE GENOMIC DNA]</scope>
    <source>
        <strain evidence="8">JCM 18303</strain>
    </source>
</reference>
<dbReference type="Proteomes" id="UP001428817">
    <property type="component" value="Unassembled WGS sequence"/>
</dbReference>
<dbReference type="Gene3D" id="3.40.640.10">
    <property type="entry name" value="Type I PLP-dependent aspartate aminotransferase-like (Major domain)"/>
    <property type="match status" value="1"/>
</dbReference>
<dbReference type="PANTHER" id="PTHR46383:SF3">
    <property type="entry name" value="ASPARTATE AMINOTRANSFERASE-RELATED"/>
    <property type="match status" value="1"/>
</dbReference>
<comment type="similarity">
    <text evidence="2">Belongs to the class-I pyridoxal-phosphate-dependent aminotransferase family.</text>
</comment>